<dbReference type="EMBL" id="QKWP01000235">
    <property type="protein sequence ID" value="RIB24008.1"/>
    <property type="molecule type" value="Genomic_DNA"/>
</dbReference>
<sequence>MYDQLLAISFIFKKDSIFINKLKSLIYVAADKLITTIAQICNSSASSLNIPNQDRSIQIGLLKTLLELENYELINYFNAVYIDDENIINFINDDTLKFLKNKSNELSDIIEQLISFYNKYYDKTNDVQIYLEDL</sequence>
<dbReference type="OrthoDB" id="2393717at2759"/>
<evidence type="ECO:0000313" key="2">
    <source>
        <dbReference type="Proteomes" id="UP000266673"/>
    </source>
</evidence>
<comment type="caution">
    <text evidence="1">The sequence shown here is derived from an EMBL/GenBank/DDBJ whole genome shotgun (WGS) entry which is preliminary data.</text>
</comment>
<dbReference type="AlphaFoldDB" id="A0A397VQ07"/>
<dbReference type="Proteomes" id="UP000266673">
    <property type="component" value="Unassembled WGS sequence"/>
</dbReference>
<organism evidence="1 2">
    <name type="scientific">Gigaspora rosea</name>
    <dbReference type="NCBI Taxonomy" id="44941"/>
    <lineage>
        <taxon>Eukaryota</taxon>
        <taxon>Fungi</taxon>
        <taxon>Fungi incertae sedis</taxon>
        <taxon>Mucoromycota</taxon>
        <taxon>Glomeromycotina</taxon>
        <taxon>Glomeromycetes</taxon>
        <taxon>Diversisporales</taxon>
        <taxon>Gigasporaceae</taxon>
        <taxon>Gigaspora</taxon>
    </lineage>
</organism>
<name>A0A397VQ07_9GLOM</name>
<proteinExistence type="predicted"/>
<keyword evidence="2" id="KW-1185">Reference proteome</keyword>
<accession>A0A397VQ07</accession>
<protein>
    <submittedName>
        <fullName evidence="1">Uncharacterized protein</fullName>
    </submittedName>
</protein>
<gene>
    <name evidence="1" type="ORF">C2G38_2169767</name>
</gene>
<evidence type="ECO:0000313" key="1">
    <source>
        <dbReference type="EMBL" id="RIB24008.1"/>
    </source>
</evidence>
<reference evidence="1 2" key="1">
    <citation type="submission" date="2018-06" db="EMBL/GenBank/DDBJ databases">
        <title>Comparative genomics reveals the genomic features of Rhizophagus irregularis, R. cerebriforme, R. diaphanum and Gigaspora rosea, and their symbiotic lifestyle signature.</title>
        <authorList>
            <person name="Morin E."/>
            <person name="San Clemente H."/>
            <person name="Chen E.C.H."/>
            <person name="De La Providencia I."/>
            <person name="Hainaut M."/>
            <person name="Kuo A."/>
            <person name="Kohler A."/>
            <person name="Murat C."/>
            <person name="Tang N."/>
            <person name="Roy S."/>
            <person name="Loubradou J."/>
            <person name="Henrissat B."/>
            <person name="Grigoriev I.V."/>
            <person name="Corradi N."/>
            <person name="Roux C."/>
            <person name="Martin F.M."/>
        </authorList>
    </citation>
    <scope>NUCLEOTIDE SEQUENCE [LARGE SCALE GENOMIC DNA]</scope>
    <source>
        <strain evidence="1 2">DAOM 194757</strain>
    </source>
</reference>